<reference evidence="2 3" key="1">
    <citation type="submission" date="2020-08" db="EMBL/GenBank/DDBJ databases">
        <title>Functional genomics of gut bacteria from endangered species of beetles.</title>
        <authorList>
            <person name="Carlos-Shanley C."/>
        </authorList>
    </citation>
    <scope>NUCLEOTIDE SEQUENCE [LARGE SCALE GENOMIC DNA]</scope>
    <source>
        <strain evidence="2 3">S00245</strain>
    </source>
</reference>
<organism evidence="2 3">
    <name type="scientific">Novosphingobium chloroacetimidivorans</name>
    <dbReference type="NCBI Taxonomy" id="1428314"/>
    <lineage>
        <taxon>Bacteria</taxon>
        <taxon>Pseudomonadati</taxon>
        <taxon>Pseudomonadota</taxon>
        <taxon>Alphaproteobacteria</taxon>
        <taxon>Sphingomonadales</taxon>
        <taxon>Sphingomonadaceae</taxon>
        <taxon>Novosphingobium</taxon>
    </lineage>
</organism>
<keyword evidence="1" id="KW-1133">Transmembrane helix</keyword>
<keyword evidence="1" id="KW-0812">Transmembrane</keyword>
<dbReference type="AlphaFoldDB" id="A0A7W7K6U0"/>
<feature type="transmembrane region" description="Helical" evidence="1">
    <location>
        <begin position="23"/>
        <end position="45"/>
    </location>
</feature>
<accession>A0A7W7K6U0</accession>
<evidence type="ECO:0000313" key="2">
    <source>
        <dbReference type="EMBL" id="MBB4856951.1"/>
    </source>
</evidence>
<comment type="caution">
    <text evidence="2">The sequence shown here is derived from an EMBL/GenBank/DDBJ whole genome shotgun (WGS) entry which is preliminary data.</text>
</comment>
<name>A0A7W7K6U0_9SPHN</name>
<keyword evidence="1" id="KW-0472">Membrane</keyword>
<evidence type="ECO:0000313" key="3">
    <source>
        <dbReference type="Proteomes" id="UP000555448"/>
    </source>
</evidence>
<dbReference type="Proteomes" id="UP000555448">
    <property type="component" value="Unassembled WGS sequence"/>
</dbReference>
<proteinExistence type="predicted"/>
<keyword evidence="3" id="KW-1185">Reference proteome</keyword>
<dbReference type="RefSeq" id="WP_246381084.1">
    <property type="nucleotide sequence ID" value="NZ_JACHLR010000001.1"/>
</dbReference>
<evidence type="ECO:0000256" key="1">
    <source>
        <dbReference type="SAM" id="Phobius"/>
    </source>
</evidence>
<dbReference type="EMBL" id="JACHLR010000001">
    <property type="protein sequence ID" value="MBB4856951.1"/>
    <property type="molecule type" value="Genomic_DNA"/>
</dbReference>
<protein>
    <submittedName>
        <fullName evidence="2">Type II secretory pathway component PulM</fullName>
    </submittedName>
</protein>
<sequence length="430" mass="45122">MTTALSPTNLRARILQAGPRGRAGLAIGAAALLGVVAFGASRLIAQVEGDRGILPVANSVDIQVNGIVVDVTGKTGAEARVEGWKQAEKKAWEKLNGPAMPIEAIDAMVSSVVIEREQIGPHRYVARLGVIFDRTKAGQYVGGGEGGGVHSAPMLVIPVLYSGGVRQVFEVRGAWQKAWAEFQASASPVDYVRPAGSGGESLILTAGQPGRRSRLWWRNILDQFNAADVVVPVARLERQWPGGPVRGTFTARYGPDSKVLQTFTMSVRNDEAVPQMLAKAVERIDGIYRDALIRGELMPDPTLLSGRIAFDNALAELRTRLMERDVDKAPRPAPTAPSAAPTITPEPVAQAGVQTVTVQFASPDAAAVDAALSAVRGAPGVQNAATTSLAIGGISVMRVAVSGGQGALVSALQARGWKVAASGSVLRISR</sequence>
<gene>
    <name evidence="2" type="ORF">HNO88_000248</name>
</gene>